<name>A0AAN8ZSM1_HALRR</name>
<sequence length="134" mass="13812">MGDHVIVKEEDEPQKYKDDYFKYKESYLKYTKDEGYLKEESAYIDTTDGDGGGGGGGGGVDATGQVGGGLMGVGGSPSTSISSSNTSSSTSSLSGGLSGPPLTSTHVQQLSSLCPPFPEAQITTLSGSKDDQEK</sequence>
<protein>
    <submittedName>
        <fullName evidence="2">Uncharacterized protein</fullName>
    </submittedName>
</protein>
<evidence type="ECO:0000256" key="1">
    <source>
        <dbReference type="SAM" id="MobiDB-lite"/>
    </source>
</evidence>
<dbReference type="AlphaFoldDB" id="A0AAN8ZSM1"/>
<feature type="non-terminal residue" evidence="2">
    <location>
        <position position="134"/>
    </location>
</feature>
<comment type="caution">
    <text evidence="2">The sequence shown here is derived from an EMBL/GenBank/DDBJ whole genome shotgun (WGS) entry which is preliminary data.</text>
</comment>
<feature type="compositionally biased region" description="Gly residues" evidence="1">
    <location>
        <begin position="49"/>
        <end position="75"/>
    </location>
</feature>
<dbReference type="EMBL" id="JAXCGZ010023809">
    <property type="protein sequence ID" value="KAK7005571.1"/>
    <property type="molecule type" value="Genomic_DNA"/>
</dbReference>
<keyword evidence="3" id="KW-1185">Reference proteome</keyword>
<gene>
    <name evidence="2" type="ORF">SK128_005833</name>
</gene>
<organism evidence="2 3">
    <name type="scientific">Halocaridina rubra</name>
    <name type="common">Hawaiian red shrimp</name>
    <dbReference type="NCBI Taxonomy" id="373956"/>
    <lineage>
        <taxon>Eukaryota</taxon>
        <taxon>Metazoa</taxon>
        <taxon>Ecdysozoa</taxon>
        <taxon>Arthropoda</taxon>
        <taxon>Crustacea</taxon>
        <taxon>Multicrustacea</taxon>
        <taxon>Malacostraca</taxon>
        <taxon>Eumalacostraca</taxon>
        <taxon>Eucarida</taxon>
        <taxon>Decapoda</taxon>
        <taxon>Pleocyemata</taxon>
        <taxon>Caridea</taxon>
        <taxon>Atyoidea</taxon>
        <taxon>Atyidae</taxon>
        <taxon>Halocaridina</taxon>
    </lineage>
</organism>
<evidence type="ECO:0000313" key="2">
    <source>
        <dbReference type="EMBL" id="KAK7005571.1"/>
    </source>
</evidence>
<evidence type="ECO:0000313" key="3">
    <source>
        <dbReference type="Proteomes" id="UP001381693"/>
    </source>
</evidence>
<feature type="compositionally biased region" description="Low complexity" evidence="1">
    <location>
        <begin position="76"/>
        <end position="105"/>
    </location>
</feature>
<accession>A0AAN8ZSM1</accession>
<feature type="region of interest" description="Disordered" evidence="1">
    <location>
        <begin position="43"/>
        <end position="134"/>
    </location>
</feature>
<proteinExistence type="predicted"/>
<reference evidence="2 3" key="1">
    <citation type="submission" date="2023-11" db="EMBL/GenBank/DDBJ databases">
        <title>Halocaridina rubra genome assembly.</title>
        <authorList>
            <person name="Smith C."/>
        </authorList>
    </citation>
    <scope>NUCLEOTIDE SEQUENCE [LARGE SCALE GENOMIC DNA]</scope>
    <source>
        <strain evidence="2">EP-1</strain>
        <tissue evidence="2">Whole</tissue>
    </source>
</reference>
<dbReference type="Proteomes" id="UP001381693">
    <property type="component" value="Unassembled WGS sequence"/>
</dbReference>